<evidence type="ECO:0000259" key="1">
    <source>
        <dbReference type="Pfam" id="PF09346"/>
    </source>
</evidence>
<dbReference type="Gene3D" id="3.40.1580.10">
    <property type="entry name" value="SMI1/KNR4-like"/>
    <property type="match status" value="1"/>
</dbReference>
<dbReference type="InterPro" id="IPR018958">
    <property type="entry name" value="Knr4/Smi1-like_dom"/>
</dbReference>
<sequence length="156" mass="18319">MGKLGQIKHIWSFEGISLFELASDVSLDVFEQRNQVVLPPDLRDYFKQLNGTQQLYDSHMFQFYELKSFVPIRQLYDDWEGVPDYGLIPSTLKNHQQVYVFANFSNHLYAYGIRLYSEAAEKNEIYVICGGDYHPIAESFTQFVDLYLEDNEALYF</sequence>
<dbReference type="SUPFAM" id="SSF160631">
    <property type="entry name" value="SMI1/KNR4-like"/>
    <property type="match status" value="1"/>
</dbReference>
<evidence type="ECO:0000313" key="2">
    <source>
        <dbReference type="EMBL" id="SEA11656.1"/>
    </source>
</evidence>
<keyword evidence="3" id="KW-1185">Reference proteome</keyword>
<dbReference type="Pfam" id="PF09346">
    <property type="entry name" value="SMI1_KNR4"/>
    <property type="match status" value="1"/>
</dbReference>
<dbReference type="RefSeq" id="WP_091396726.1">
    <property type="nucleotide sequence ID" value="NZ_FNQY01000008.1"/>
</dbReference>
<dbReference type="EMBL" id="FNQY01000008">
    <property type="protein sequence ID" value="SEA11656.1"/>
    <property type="molecule type" value="Genomic_DNA"/>
</dbReference>
<proteinExistence type="predicted"/>
<dbReference type="Proteomes" id="UP000199041">
    <property type="component" value="Unassembled WGS sequence"/>
</dbReference>
<reference evidence="2 3" key="1">
    <citation type="submission" date="2016-10" db="EMBL/GenBank/DDBJ databases">
        <authorList>
            <person name="de Groot N.N."/>
        </authorList>
    </citation>
    <scope>NUCLEOTIDE SEQUENCE [LARGE SCALE GENOMIC DNA]</scope>
    <source>
        <strain evidence="2 3">Vu-144</strain>
    </source>
</reference>
<feature type="domain" description="Knr4/Smi1-like" evidence="1">
    <location>
        <begin position="22"/>
        <end position="145"/>
    </location>
</feature>
<gene>
    <name evidence="2" type="ORF">SAMN05192529_108120</name>
</gene>
<organism evidence="2 3">
    <name type="scientific">Arachidicoccus rhizosphaerae</name>
    <dbReference type="NCBI Taxonomy" id="551991"/>
    <lineage>
        <taxon>Bacteria</taxon>
        <taxon>Pseudomonadati</taxon>
        <taxon>Bacteroidota</taxon>
        <taxon>Chitinophagia</taxon>
        <taxon>Chitinophagales</taxon>
        <taxon>Chitinophagaceae</taxon>
        <taxon>Arachidicoccus</taxon>
    </lineage>
</organism>
<evidence type="ECO:0000313" key="3">
    <source>
        <dbReference type="Proteomes" id="UP000199041"/>
    </source>
</evidence>
<dbReference type="InterPro" id="IPR037883">
    <property type="entry name" value="Knr4/Smi1-like_sf"/>
</dbReference>
<accession>A0A1H3YJA2</accession>
<name>A0A1H3YJA2_9BACT</name>
<dbReference type="OrthoDB" id="877855at2"/>
<dbReference type="AlphaFoldDB" id="A0A1H3YJA2"/>
<protein>
    <submittedName>
        <fullName evidence="2">SMI1 / KNR4 family (SUKH-1)</fullName>
    </submittedName>
</protein>